<dbReference type="KEGG" id="ttu:TERTU_3901"/>
<dbReference type="Proteomes" id="UP000009080">
    <property type="component" value="Chromosome"/>
</dbReference>
<accession>C5BT49</accession>
<reference evidence="1 2" key="1">
    <citation type="journal article" date="2009" name="PLoS ONE">
        <title>The complete genome of Teredinibacter turnerae T7901: an intracellular endosymbiont of marine wood-boring bivalves (shipworms).</title>
        <authorList>
            <person name="Yang J.C."/>
            <person name="Madupu R."/>
            <person name="Durkin A.S."/>
            <person name="Ekborg N.A."/>
            <person name="Pedamallu C.S."/>
            <person name="Hostetler J.B."/>
            <person name="Radune D."/>
            <person name="Toms B.S."/>
            <person name="Henrissat B."/>
            <person name="Coutinho P.M."/>
            <person name="Schwarz S."/>
            <person name="Field L."/>
            <person name="Trindade-Silva A.E."/>
            <person name="Soares C.A.G."/>
            <person name="Elshahawi S."/>
            <person name="Hanora A."/>
            <person name="Schmidt E.W."/>
            <person name="Haygood M.G."/>
            <person name="Posfai J."/>
            <person name="Benner J."/>
            <person name="Madinger C."/>
            <person name="Nove J."/>
            <person name="Anton B."/>
            <person name="Chaudhary K."/>
            <person name="Foster J."/>
            <person name="Holman A."/>
            <person name="Kumar S."/>
            <person name="Lessard P.A."/>
            <person name="Luyten Y.A."/>
            <person name="Slatko B."/>
            <person name="Wood N."/>
            <person name="Wu B."/>
            <person name="Teplitski M."/>
            <person name="Mougous J.D."/>
            <person name="Ward N."/>
            <person name="Eisen J.A."/>
            <person name="Badger J.H."/>
            <person name="Distel D.L."/>
        </authorList>
    </citation>
    <scope>NUCLEOTIDE SEQUENCE [LARGE SCALE GENOMIC DNA]</scope>
    <source>
        <strain evidence="2">ATCC 39867 / T7901</strain>
    </source>
</reference>
<proteinExistence type="predicted"/>
<dbReference type="STRING" id="377629.TERTU_3901"/>
<gene>
    <name evidence="1" type="ordered locus">TERTU_3901</name>
</gene>
<sequence length="43" mass="4351">MHSSDNSRYIGELSAGDAYLCRCGGSPLSLAAGSVELLCMASG</sequence>
<evidence type="ECO:0000313" key="1">
    <source>
        <dbReference type="EMBL" id="ACR11403.1"/>
    </source>
</evidence>
<evidence type="ECO:0000313" key="2">
    <source>
        <dbReference type="Proteomes" id="UP000009080"/>
    </source>
</evidence>
<name>C5BT49_TERTT</name>
<dbReference type="EMBL" id="CP001614">
    <property type="protein sequence ID" value="ACR11403.1"/>
    <property type="molecule type" value="Genomic_DNA"/>
</dbReference>
<keyword evidence="2" id="KW-1185">Reference proteome</keyword>
<organism evidence="1 2">
    <name type="scientific">Teredinibacter turnerae (strain ATCC 39867 / T7901)</name>
    <dbReference type="NCBI Taxonomy" id="377629"/>
    <lineage>
        <taxon>Bacteria</taxon>
        <taxon>Pseudomonadati</taxon>
        <taxon>Pseudomonadota</taxon>
        <taxon>Gammaproteobacteria</taxon>
        <taxon>Cellvibrionales</taxon>
        <taxon>Cellvibrionaceae</taxon>
        <taxon>Teredinibacter</taxon>
    </lineage>
</organism>
<dbReference type="HOGENOM" id="CLU_3240757_0_0_6"/>
<dbReference type="AlphaFoldDB" id="C5BT49"/>
<protein>
    <submittedName>
        <fullName evidence="1">Uncharacterized protein</fullName>
    </submittedName>
</protein>